<evidence type="ECO:0000313" key="1">
    <source>
        <dbReference type="EMBL" id="VEL29249.1"/>
    </source>
</evidence>
<evidence type="ECO:0000313" key="2">
    <source>
        <dbReference type="Proteomes" id="UP000784294"/>
    </source>
</evidence>
<keyword evidence="2" id="KW-1185">Reference proteome</keyword>
<sequence length="67" mass="7530">MRNARRGQPAVSLEPLKDQNHNVSLLARDIVELDMPQDKEAAIIFVLEYTIENGGSWPKKNVSRAVV</sequence>
<reference evidence="1" key="1">
    <citation type="submission" date="2018-11" db="EMBL/GenBank/DDBJ databases">
        <authorList>
            <consortium name="Pathogen Informatics"/>
        </authorList>
    </citation>
    <scope>NUCLEOTIDE SEQUENCE</scope>
</reference>
<dbReference type="Proteomes" id="UP000784294">
    <property type="component" value="Unassembled WGS sequence"/>
</dbReference>
<accession>A0A448X6F6</accession>
<comment type="caution">
    <text evidence="1">The sequence shown here is derived from an EMBL/GenBank/DDBJ whole genome shotgun (WGS) entry which is preliminary data.</text>
</comment>
<dbReference type="AlphaFoldDB" id="A0A448X6F6"/>
<protein>
    <submittedName>
        <fullName evidence="1">Uncharacterized protein</fullName>
    </submittedName>
</protein>
<proteinExistence type="predicted"/>
<gene>
    <name evidence="1" type="ORF">PXEA_LOCUS22689</name>
</gene>
<name>A0A448X6F6_9PLAT</name>
<organism evidence="1 2">
    <name type="scientific">Protopolystoma xenopodis</name>
    <dbReference type="NCBI Taxonomy" id="117903"/>
    <lineage>
        <taxon>Eukaryota</taxon>
        <taxon>Metazoa</taxon>
        <taxon>Spiralia</taxon>
        <taxon>Lophotrochozoa</taxon>
        <taxon>Platyhelminthes</taxon>
        <taxon>Monogenea</taxon>
        <taxon>Polyopisthocotylea</taxon>
        <taxon>Polystomatidea</taxon>
        <taxon>Polystomatidae</taxon>
        <taxon>Protopolystoma</taxon>
    </lineage>
</organism>
<dbReference type="EMBL" id="CAAALY010101552">
    <property type="protein sequence ID" value="VEL29249.1"/>
    <property type="molecule type" value="Genomic_DNA"/>
</dbReference>